<feature type="transmembrane region" description="Helical" evidence="7">
    <location>
        <begin position="168"/>
        <end position="192"/>
    </location>
</feature>
<evidence type="ECO:0000256" key="2">
    <source>
        <dbReference type="ARBA" id="ARBA00022475"/>
    </source>
</evidence>
<dbReference type="InterPro" id="IPR001640">
    <property type="entry name" value="Lgt"/>
</dbReference>
<evidence type="ECO:0000256" key="6">
    <source>
        <dbReference type="ARBA" id="ARBA00023136"/>
    </source>
</evidence>
<keyword evidence="6 7" id="KW-0472">Membrane</keyword>
<keyword evidence="4 7" id="KW-0812">Transmembrane</keyword>
<evidence type="ECO:0000313" key="8">
    <source>
        <dbReference type="EMBL" id="EKE29765.1"/>
    </source>
</evidence>
<proteinExistence type="inferred from homology"/>
<gene>
    <name evidence="8" type="ORF">ACD_2C00102G0001</name>
</gene>
<sequence length="254" mass="32370">MKIFDITLFWIHLAPTYYWLMYALWFVWGYLILRKRKILSEKGLDSLIFYIFLWVILWWRLWYVLFYDLGYYLKNPLDIMATWKWWMSFHGWVIWVVVAMILFTIVNHKANPIKKFDEFKKHFLSLSDNVVGVLPIWLGLWRIWNYLNKELLWQEYDWFLAVEKNWKYYFPTPLLEALFEWLILYFILSYFFRHSKKPWKTWWAFLFFYWVFRFWIEFFRVPDVQLWYIWWWATMGQILSVPMVIVWFWLIYRK</sequence>
<dbReference type="GO" id="GO:0042158">
    <property type="term" value="P:lipoprotein biosynthetic process"/>
    <property type="evidence" value="ECO:0007669"/>
    <property type="project" value="InterPro"/>
</dbReference>
<dbReference type="GO" id="GO:0008961">
    <property type="term" value="F:phosphatidylglycerol-prolipoprotein diacylglyceryl transferase activity"/>
    <property type="evidence" value="ECO:0007669"/>
    <property type="project" value="InterPro"/>
</dbReference>
<dbReference type="EMBL" id="AMFJ01000102">
    <property type="protein sequence ID" value="EKE29765.1"/>
    <property type="molecule type" value="Genomic_DNA"/>
</dbReference>
<keyword evidence="5 7" id="KW-1133">Transmembrane helix</keyword>
<dbReference type="GO" id="GO:0005886">
    <property type="term" value="C:plasma membrane"/>
    <property type="evidence" value="ECO:0007669"/>
    <property type="project" value="InterPro"/>
</dbReference>
<name>K2H1P4_9BACT</name>
<feature type="transmembrane region" description="Helical" evidence="7">
    <location>
        <begin position="126"/>
        <end position="144"/>
    </location>
</feature>
<keyword evidence="2" id="KW-1003">Cell membrane</keyword>
<evidence type="ECO:0000256" key="4">
    <source>
        <dbReference type="ARBA" id="ARBA00022692"/>
    </source>
</evidence>
<comment type="similarity">
    <text evidence="1">Belongs to the Lgt family.</text>
</comment>
<comment type="caution">
    <text evidence="8">The sequence shown here is derived from an EMBL/GenBank/DDBJ whole genome shotgun (WGS) entry which is preliminary data.</text>
</comment>
<feature type="transmembrane region" description="Helical" evidence="7">
    <location>
        <begin position="45"/>
        <end position="65"/>
    </location>
</feature>
<dbReference type="PANTHER" id="PTHR30589">
    <property type="entry name" value="PROLIPOPROTEIN DIACYLGLYCERYL TRANSFERASE"/>
    <property type="match status" value="1"/>
</dbReference>
<evidence type="ECO:0000256" key="7">
    <source>
        <dbReference type="SAM" id="Phobius"/>
    </source>
</evidence>
<keyword evidence="3" id="KW-0808">Transferase</keyword>
<dbReference type="Pfam" id="PF01790">
    <property type="entry name" value="LGT"/>
    <property type="match status" value="1"/>
</dbReference>
<evidence type="ECO:0008006" key="9">
    <source>
        <dbReference type="Google" id="ProtNLM"/>
    </source>
</evidence>
<dbReference type="AlphaFoldDB" id="K2H1P4"/>
<reference evidence="8" key="1">
    <citation type="journal article" date="2012" name="Science">
        <title>Fermentation, hydrogen, and sulfur metabolism in multiple uncultivated bacterial phyla.</title>
        <authorList>
            <person name="Wrighton K.C."/>
            <person name="Thomas B.C."/>
            <person name="Sharon I."/>
            <person name="Miller C.S."/>
            <person name="Castelle C.J."/>
            <person name="VerBerkmoes N.C."/>
            <person name="Wilkins M.J."/>
            <person name="Hettich R.L."/>
            <person name="Lipton M.S."/>
            <person name="Williams K.H."/>
            <person name="Long P.E."/>
            <person name="Banfield J.F."/>
        </authorList>
    </citation>
    <scope>NUCLEOTIDE SEQUENCE [LARGE SCALE GENOMIC DNA]</scope>
</reference>
<feature type="transmembrane region" description="Helical" evidence="7">
    <location>
        <begin position="199"/>
        <end position="216"/>
    </location>
</feature>
<feature type="transmembrane region" description="Helical" evidence="7">
    <location>
        <begin position="16"/>
        <end position="33"/>
    </location>
</feature>
<evidence type="ECO:0000256" key="1">
    <source>
        <dbReference type="ARBA" id="ARBA00007150"/>
    </source>
</evidence>
<protein>
    <recommendedName>
        <fullName evidence="9">Prolipoprotein diacylglyceryl transferase</fullName>
    </recommendedName>
</protein>
<accession>K2H1P4</accession>
<feature type="transmembrane region" description="Helical" evidence="7">
    <location>
        <begin position="85"/>
        <end position="106"/>
    </location>
</feature>
<feature type="transmembrane region" description="Helical" evidence="7">
    <location>
        <begin position="228"/>
        <end position="252"/>
    </location>
</feature>
<dbReference type="PANTHER" id="PTHR30589:SF0">
    <property type="entry name" value="PHOSPHATIDYLGLYCEROL--PROLIPOPROTEIN DIACYLGLYCERYL TRANSFERASE"/>
    <property type="match status" value="1"/>
</dbReference>
<evidence type="ECO:0000256" key="3">
    <source>
        <dbReference type="ARBA" id="ARBA00022679"/>
    </source>
</evidence>
<evidence type="ECO:0000256" key="5">
    <source>
        <dbReference type="ARBA" id="ARBA00022989"/>
    </source>
</evidence>
<organism evidence="8">
    <name type="scientific">uncultured bacterium</name>
    <name type="common">gcode 4</name>
    <dbReference type="NCBI Taxonomy" id="1234023"/>
    <lineage>
        <taxon>Bacteria</taxon>
        <taxon>environmental samples</taxon>
    </lineage>
</organism>